<organism evidence="3 4">
    <name type="scientific">Candidatus Dojkabacteria bacterium</name>
    <dbReference type="NCBI Taxonomy" id="2099670"/>
    <lineage>
        <taxon>Bacteria</taxon>
        <taxon>Candidatus Dojkabacteria</taxon>
    </lineage>
</organism>
<dbReference type="SUPFAM" id="SSF54523">
    <property type="entry name" value="Pili subunits"/>
    <property type="match status" value="1"/>
</dbReference>
<dbReference type="GO" id="GO:0015627">
    <property type="term" value="C:type II protein secretion system complex"/>
    <property type="evidence" value="ECO:0007669"/>
    <property type="project" value="InterPro"/>
</dbReference>
<evidence type="ECO:0000313" key="3">
    <source>
        <dbReference type="EMBL" id="TXG78350.1"/>
    </source>
</evidence>
<dbReference type="EMBL" id="SSDS01000018">
    <property type="protein sequence ID" value="TXG78350.1"/>
    <property type="molecule type" value="Genomic_DNA"/>
</dbReference>
<sequence>MPAPHKFKISNAWRSQVGFTLVELLITISIIAILSTVAITVYTNAQKNARDGKRIEDIKQIQLALEQYYALNKAYLQPSSCPIGGGGCSIPPSDGTVFNDIKSFYQSNSNPRDPLSTGSYNYVYYINNTTCNTPKYVLCATLENSSSGNTALPLPGSPYNCATFTAGTGAYCVKSQSE</sequence>
<gene>
    <name evidence="3" type="ORF">E6Q11_01155</name>
</gene>
<feature type="transmembrane region" description="Helical" evidence="2">
    <location>
        <begin position="20"/>
        <end position="45"/>
    </location>
</feature>
<evidence type="ECO:0000256" key="2">
    <source>
        <dbReference type="SAM" id="Phobius"/>
    </source>
</evidence>
<dbReference type="Pfam" id="PF07963">
    <property type="entry name" value="N_methyl"/>
    <property type="match status" value="1"/>
</dbReference>
<dbReference type="Proteomes" id="UP000321026">
    <property type="component" value="Unassembled WGS sequence"/>
</dbReference>
<dbReference type="PANTHER" id="PTHR30093">
    <property type="entry name" value="GENERAL SECRETION PATHWAY PROTEIN G"/>
    <property type="match status" value="1"/>
</dbReference>
<dbReference type="InterPro" id="IPR045584">
    <property type="entry name" value="Pilin-like"/>
</dbReference>
<dbReference type="AlphaFoldDB" id="A0A5C7J9W2"/>
<evidence type="ECO:0000313" key="4">
    <source>
        <dbReference type="Proteomes" id="UP000321026"/>
    </source>
</evidence>
<name>A0A5C7J9W2_9BACT</name>
<dbReference type="InterPro" id="IPR012902">
    <property type="entry name" value="N_methyl_site"/>
</dbReference>
<keyword evidence="1" id="KW-0488">Methylation</keyword>
<dbReference type="InterPro" id="IPR000983">
    <property type="entry name" value="Bac_GSPG_pilin"/>
</dbReference>
<reference evidence="3 4" key="1">
    <citation type="submission" date="2018-09" db="EMBL/GenBank/DDBJ databases">
        <title>Metagenome Assembled Genomes from an Advanced Water Purification Facility.</title>
        <authorList>
            <person name="Stamps B.W."/>
            <person name="Spear J.R."/>
        </authorList>
    </citation>
    <scope>NUCLEOTIDE SEQUENCE [LARGE SCALE GENOMIC DNA]</scope>
    <source>
        <strain evidence="3">Bin_63_2</strain>
    </source>
</reference>
<protein>
    <submittedName>
        <fullName evidence="3">Type II secretion system protein</fullName>
    </submittedName>
</protein>
<keyword evidence="2" id="KW-0472">Membrane</keyword>
<keyword evidence="2" id="KW-1133">Transmembrane helix</keyword>
<dbReference type="Gene3D" id="3.30.700.10">
    <property type="entry name" value="Glycoprotein, Type 4 Pilin"/>
    <property type="match status" value="1"/>
</dbReference>
<comment type="caution">
    <text evidence="3">The sequence shown here is derived from an EMBL/GenBank/DDBJ whole genome shotgun (WGS) entry which is preliminary data.</text>
</comment>
<evidence type="ECO:0000256" key="1">
    <source>
        <dbReference type="ARBA" id="ARBA00022481"/>
    </source>
</evidence>
<dbReference type="GO" id="GO:0015628">
    <property type="term" value="P:protein secretion by the type II secretion system"/>
    <property type="evidence" value="ECO:0007669"/>
    <property type="project" value="InterPro"/>
</dbReference>
<accession>A0A5C7J9W2</accession>
<dbReference type="NCBIfam" id="TIGR02532">
    <property type="entry name" value="IV_pilin_GFxxxE"/>
    <property type="match status" value="1"/>
</dbReference>
<keyword evidence="2" id="KW-0812">Transmembrane</keyword>
<dbReference type="PRINTS" id="PR00813">
    <property type="entry name" value="BCTERIALGSPG"/>
</dbReference>
<proteinExistence type="predicted"/>